<dbReference type="RefSeq" id="WP_282011504.1">
    <property type="nucleotide sequence ID" value="NZ_OX336137.1"/>
</dbReference>
<dbReference type="EMBL" id="OX336137">
    <property type="protein sequence ID" value="CAI2718612.1"/>
    <property type="molecule type" value="Genomic_DNA"/>
</dbReference>
<evidence type="ECO:0000313" key="3">
    <source>
        <dbReference type="Proteomes" id="UP001157733"/>
    </source>
</evidence>
<evidence type="ECO:0000313" key="2">
    <source>
        <dbReference type="EMBL" id="CAI2718612.1"/>
    </source>
</evidence>
<keyword evidence="3" id="KW-1185">Reference proteome</keyword>
<gene>
    <name evidence="2" type="ORF">NSPWAT_1753</name>
</gene>
<accession>A0ABM9HEG6</accession>
<reference evidence="2 3" key="1">
    <citation type="submission" date="2022-09" db="EMBL/GenBank/DDBJ databases">
        <authorList>
            <person name="Kop L."/>
        </authorList>
    </citation>
    <scope>NUCLEOTIDE SEQUENCE [LARGE SCALE GENOMIC DNA]</scope>
    <source>
        <strain evidence="2 3">347</strain>
    </source>
</reference>
<dbReference type="Proteomes" id="UP001157733">
    <property type="component" value="Chromosome"/>
</dbReference>
<keyword evidence="1" id="KW-0732">Signal</keyword>
<feature type="chain" id="PRO_5045625965" evidence="1">
    <location>
        <begin position="31"/>
        <end position="158"/>
    </location>
</feature>
<proteinExistence type="predicted"/>
<organism evidence="2 3">
    <name type="scientific">Nitrospina watsonii</name>
    <dbReference type="NCBI Taxonomy" id="1323948"/>
    <lineage>
        <taxon>Bacteria</taxon>
        <taxon>Pseudomonadati</taxon>
        <taxon>Nitrospinota/Tectimicrobiota group</taxon>
        <taxon>Nitrospinota</taxon>
        <taxon>Nitrospinia</taxon>
        <taxon>Nitrospinales</taxon>
        <taxon>Nitrospinaceae</taxon>
        <taxon>Nitrospina</taxon>
    </lineage>
</organism>
<sequence>MNSKKSSLYFKTFCLFAAMLLWLVPWAAPAQVSDSEGTFVEQGPVAFDTEYQLAESRSSIVFKIRNDGPRTISHLYAWIYRYEEGPNGPIDFRLVNNPHRSAILIEGGPHRSGKVAQWRFTLNDLELAQAGEKFTLKISPKSVFYAHLEPRVLPSTPE</sequence>
<name>A0ABM9HEG6_9BACT</name>
<feature type="signal peptide" evidence="1">
    <location>
        <begin position="1"/>
        <end position="30"/>
    </location>
</feature>
<protein>
    <submittedName>
        <fullName evidence="2">Uncharacterized protein</fullName>
    </submittedName>
</protein>
<evidence type="ECO:0000256" key="1">
    <source>
        <dbReference type="SAM" id="SignalP"/>
    </source>
</evidence>